<feature type="domain" description="Tyrosine-protein phosphatase" evidence="5">
    <location>
        <begin position="126"/>
        <end position="282"/>
    </location>
</feature>
<feature type="domain" description="Tyrosine specific protein phosphatases" evidence="6">
    <location>
        <begin position="203"/>
        <end position="261"/>
    </location>
</feature>
<dbReference type="InterPro" id="IPR020422">
    <property type="entry name" value="TYR_PHOSPHATASE_DUAL_dom"/>
</dbReference>
<evidence type="ECO:0000259" key="5">
    <source>
        <dbReference type="PROSITE" id="PS50054"/>
    </source>
</evidence>
<evidence type="ECO:0000256" key="1">
    <source>
        <dbReference type="ARBA" id="ARBA00022801"/>
    </source>
</evidence>
<name>A0ABP0TUG2_9BRYO</name>
<keyword evidence="2" id="KW-0904">Protein phosphatase</keyword>
<evidence type="ECO:0000256" key="4">
    <source>
        <dbReference type="SAM" id="MobiDB-lite"/>
    </source>
</evidence>
<proteinExistence type="predicted"/>
<dbReference type="CDD" id="cd14526">
    <property type="entry name" value="DSP_laforin-like"/>
    <property type="match status" value="1"/>
</dbReference>
<evidence type="ECO:0000313" key="7">
    <source>
        <dbReference type="EMBL" id="CAK9205230.1"/>
    </source>
</evidence>
<dbReference type="InterPro" id="IPR029021">
    <property type="entry name" value="Prot-tyrosine_phosphatase-like"/>
</dbReference>
<dbReference type="PANTHER" id="PTHR46642">
    <property type="entry name" value="DUAL SPECIFICITY PHOSPHATASE, SUBGROUP, CATALYTIC DOMAIN"/>
    <property type="match status" value="1"/>
</dbReference>
<keyword evidence="3" id="KW-0119">Carbohydrate metabolism</keyword>
<dbReference type="PANTHER" id="PTHR46642:SF2">
    <property type="entry name" value="PHOSPHOGLUCAN PHOSPHATASE LSF2, CHLOROPLASTIC"/>
    <property type="match status" value="1"/>
</dbReference>
<accession>A0ABP0TUG2</accession>
<dbReference type="EMBL" id="OZ019907">
    <property type="protein sequence ID" value="CAK9205230.1"/>
    <property type="molecule type" value="Genomic_DNA"/>
</dbReference>
<dbReference type="SUPFAM" id="SSF52799">
    <property type="entry name" value="(Phosphotyrosine protein) phosphatases II"/>
    <property type="match status" value="1"/>
</dbReference>
<keyword evidence="1" id="KW-0378">Hydrolase</keyword>
<dbReference type="SMART" id="SM00195">
    <property type="entry name" value="DSPc"/>
    <property type="match status" value="1"/>
</dbReference>
<keyword evidence="8" id="KW-1185">Reference proteome</keyword>
<dbReference type="PROSITE" id="PS50056">
    <property type="entry name" value="TYR_PHOSPHATASE_2"/>
    <property type="match status" value="1"/>
</dbReference>
<dbReference type="InterPro" id="IPR052832">
    <property type="entry name" value="Starch-Glucan_Phosphatase"/>
</dbReference>
<dbReference type="InterPro" id="IPR000387">
    <property type="entry name" value="Tyr_Pase_dom"/>
</dbReference>
<reference evidence="7" key="1">
    <citation type="submission" date="2024-02" db="EMBL/GenBank/DDBJ databases">
        <authorList>
            <consortium name="ELIXIR-Norway"/>
            <consortium name="Elixir Norway"/>
        </authorList>
    </citation>
    <scope>NUCLEOTIDE SEQUENCE</scope>
</reference>
<dbReference type="PROSITE" id="PS50054">
    <property type="entry name" value="TYR_PHOSPHATASE_DUAL"/>
    <property type="match status" value="1"/>
</dbReference>
<evidence type="ECO:0000313" key="8">
    <source>
        <dbReference type="Proteomes" id="UP001497512"/>
    </source>
</evidence>
<organism evidence="7 8">
    <name type="scientific">Sphagnum troendelagicum</name>
    <dbReference type="NCBI Taxonomy" id="128251"/>
    <lineage>
        <taxon>Eukaryota</taxon>
        <taxon>Viridiplantae</taxon>
        <taxon>Streptophyta</taxon>
        <taxon>Embryophyta</taxon>
        <taxon>Bryophyta</taxon>
        <taxon>Sphagnophytina</taxon>
        <taxon>Sphagnopsida</taxon>
        <taxon>Sphagnales</taxon>
        <taxon>Sphagnaceae</taxon>
        <taxon>Sphagnum</taxon>
    </lineage>
</organism>
<protein>
    <recommendedName>
        <fullName evidence="9">Phosphoglucan phosphatase LSF2, chloroplastic</fullName>
    </recommendedName>
</protein>
<sequence length="316" mass="36297">MSPVVCKLLVTPAISLDRYWTHHDAVVTHTIGSKNCSSRGTVQTGALKNSKDFGLKQQDRKVPDTVIEPAQQWRRRTRSVLVEAMAASAPQDSNQEDSDRKSEEYNKAMQRKMKNPYEYHHELGMYYTHIYDNLIVGSQPQSKYDIEQLFKDEGVRAILNLQQDKDIEYWGIDINSILHKCQELGIWHMRIPARDFDPQSLRQELPRAVAALEWAISQGKMVYVHCTAGLGRAPAVAIAYLYWFHGMDMETAYNFLTAKRPCGPKKEAIRGATYDLAKTDPNKQEIFESLPDHAFTNIATWERQLIQERVRSLRGQ</sequence>
<evidence type="ECO:0000259" key="6">
    <source>
        <dbReference type="PROSITE" id="PS50056"/>
    </source>
</evidence>
<feature type="compositionally biased region" description="Basic and acidic residues" evidence="4">
    <location>
        <begin position="97"/>
        <end position="106"/>
    </location>
</feature>
<evidence type="ECO:0000256" key="2">
    <source>
        <dbReference type="ARBA" id="ARBA00022912"/>
    </source>
</evidence>
<dbReference type="Pfam" id="PF00782">
    <property type="entry name" value="DSPc"/>
    <property type="match status" value="1"/>
</dbReference>
<dbReference type="Proteomes" id="UP001497512">
    <property type="component" value="Chromosome 15"/>
</dbReference>
<evidence type="ECO:0008006" key="9">
    <source>
        <dbReference type="Google" id="ProtNLM"/>
    </source>
</evidence>
<dbReference type="InterPro" id="IPR000340">
    <property type="entry name" value="Dual-sp_phosphatase_cat-dom"/>
</dbReference>
<gene>
    <name evidence="7" type="ORF">CSSPTR1EN2_LOCUS7744</name>
</gene>
<feature type="region of interest" description="Disordered" evidence="4">
    <location>
        <begin position="86"/>
        <end position="107"/>
    </location>
</feature>
<dbReference type="InterPro" id="IPR045204">
    <property type="entry name" value="DSP_laforin-like"/>
</dbReference>
<evidence type="ECO:0000256" key="3">
    <source>
        <dbReference type="ARBA" id="ARBA00023277"/>
    </source>
</evidence>
<dbReference type="Gene3D" id="3.90.190.10">
    <property type="entry name" value="Protein tyrosine phosphatase superfamily"/>
    <property type="match status" value="1"/>
</dbReference>